<evidence type="ECO:0000313" key="2">
    <source>
        <dbReference type="Proteomes" id="UP000824596"/>
    </source>
</evidence>
<accession>A0A9P8MQZ8</accession>
<protein>
    <submittedName>
        <fullName evidence="1">Uncharacterized protein</fullName>
    </submittedName>
</protein>
<keyword evidence="2" id="KW-1185">Reference proteome</keyword>
<dbReference type="EMBL" id="JAIZPD010000012">
    <property type="protein sequence ID" value="KAH0959640.1"/>
    <property type="molecule type" value="Genomic_DNA"/>
</dbReference>
<proteinExistence type="predicted"/>
<sequence>MDDEAGGILNIEISDTDDGCKKADRTGQTEAEFQAVKQAYRVKVENGELHKTINLSLDPAANKQRVQEVLHAVEELYFFRRYRDALNFIKTLQSDGSYRAIDGDARKQILIYEGKCQHKLNSPS</sequence>
<name>A0A9P8MQZ8_9HYPO</name>
<comment type="caution">
    <text evidence="1">The sequence shown here is derived from an EMBL/GenBank/DDBJ whole genome shotgun (WGS) entry which is preliminary data.</text>
</comment>
<dbReference type="OrthoDB" id="3938544at2759"/>
<dbReference type="RefSeq" id="XP_044717153.1">
    <property type="nucleotide sequence ID" value="XM_044867893.1"/>
</dbReference>
<organism evidence="1 2">
    <name type="scientific">Hirsutella rhossiliensis</name>
    <dbReference type="NCBI Taxonomy" id="111463"/>
    <lineage>
        <taxon>Eukaryota</taxon>
        <taxon>Fungi</taxon>
        <taxon>Dikarya</taxon>
        <taxon>Ascomycota</taxon>
        <taxon>Pezizomycotina</taxon>
        <taxon>Sordariomycetes</taxon>
        <taxon>Hypocreomycetidae</taxon>
        <taxon>Hypocreales</taxon>
        <taxon>Ophiocordycipitaceae</taxon>
        <taxon>Hirsutella</taxon>
    </lineage>
</organism>
<dbReference type="Proteomes" id="UP000824596">
    <property type="component" value="Unassembled WGS sequence"/>
</dbReference>
<dbReference type="GeneID" id="68358551"/>
<dbReference type="AlphaFoldDB" id="A0A9P8MQZ8"/>
<gene>
    <name evidence="1" type="ORF">HRG_09422</name>
</gene>
<reference evidence="1" key="1">
    <citation type="submission" date="2021-09" db="EMBL/GenBank/DDBJ databases">
        <title>A high-quality genome of the endoparasitic fungus Hirsutella rhossiliensis with a comparison of Hirsutella genomes reveals transposable elements contributing to genome size variation.</title>
        <authorList>
            <person name="Lin R."/>
            <person name="Jiao Y."/>
            <person name="Sun X."/>
            <person name="Ling J."/>
            <person name="Xie B."/>
            <person name="Cheng X."/>
        </authorList>
    </citation>
    <scope>NUCLEOTIDE SEQUENCE</scope>
    <source>
        <strain evidence="1">HR02</strain>
    </source>
</reference>
<evidence type="ECO:0000313" key="1">
    <source>
        <dbReference type="EMBL" id="KAH0959640.1"/>
    </source>
</evidence>